<proteinExistence type="predicted"/>
<evidence type="ECO:0000313" key="1">
    <source>
        <dbReference type="EMBL" id="VDM25884.1"/>
    </source>
</evidence>
<dbReference type="EMBL" id="UYWX01005674">
    <property type="protein sequence ID" value="VDM25884.1"/>
    <property type="molecule type" value="Genomic_DNA"/>
</dbReference>
<keyword evidence="2" id="KW-1185">Reference proteome</keyword>
<dbReference type="Proteomes" id="UP000274429">
    <property type="component" value="Unassembled WGS sequence"/>
</dbReference>
<name>A0A3P7FAR9_HYDTA</name>
<protein>
    <submittedName>
        <fullName evidence="1">Uncharacterized protein</fullName>
    </submittedName>
</protein>
<accession>A0A3P7FAR9</accession>
<sequence length="106" mass="11676">MVAHHPNPPTILSPLRLQMPIMEVLVAAVEPRKSLPLGLLISPMLTRLKPVAWQNLRLAMLILRKVDSAALSTRSEAMKLPHGDAAHSALLVVEVVGETQQRLRPQ</sequence>
<dbReference type="AlphaFoldDB" id="A0A3P7FAR9"/>
<gene>
    <name evidence="1" type="ORF">TTAC_LOCUS4922</name>
</gene>
<evidence type="ECO:0000313" key="2">
    <source>
        <dbReference type="Proteomes" id="UP000274429"/>
    </source>
</evidence>
<organism evidence="1 2">
    <name type="scientific">Hydatigena taeniaeformis</name>
    <name type="common">Feline tapeworm</name>
    <name type="synonym">Taenia taeniaeformis</name>
    <dbReference type="NCBI Taxonomy" id="6205"/>
    <lineage>
        <taxon>Eukaryota</taxon>
        <taxon>Metazoa</taxon>
        <taxon>Spiralia</taxon>
        <taxon>Lophotrochozoa</taxon>
        <taxon>Platyhelminthes</taxon>
        <taxon>Cestoda</taxon>
        <taxon>Eucestoda</taxon>
        <taxon>Cyclophyllidea</taxon>
        <taxon>Taeniidae</taxon>
        <taxon>Hydatigera</taxon>
    </lineage>
</organism>
<reference evidence="1 2" key="1">
    <citation type="submission" date="2018-11" db="EMBL/GenBank/DDBJ databases">
        <authorList>
            <consortium name="Pathogen Informatics"/>
        </authorList>
    </citation>
    <scope>NUCLEOTIDE SEQUENCE [LARGE SCALE GENOMIC DNA]</scope>
</reference>